<keyword evidence="4 12" id="KW-0808">Transferase</keyword>
<dbReference type="PANTHER" id="PTHR21089">
    <property type="entry name" value="SHIKIMATE DEHYDROGENASE"/>
    <property type="match status" value="1"/>
</dbReference>
<feature type="binding site" evidence="12">
    <location>
        <position position="406"/>
    </location>
    <ligand>
        <name>ATP</name>
        <dbReference type="ChEBI" id="CHEBI:30616"/>
    </ligand>
</feature>
<comment type="subcellular location">
    <subcellularLocation>
        <location evidence="12">Cytoplasm</location>
    </subcellularLocation>
</comment>
<dbReference type="HAMAP" id="MF_00222">
    <property type="entry name" value="Shikimate_DH_AroE"/>
    <property type="match status" value="1"/>
</dbReference>
<dbReference type="UniPathway" id="UPA00053">
    <property type="reaction ID" value="UER00087"/>
</dbReference>
<feature type="binding site" evidence="13">
    <location>
        <begin position="22"/>
        <end position="24"/>
    </location>
    <ligand>
        <name>shikimate</name>
        <dbReference type="ChEBI" id="CHEBI:36208"/>
    </ligand>
</feature>
<dbReference type="Gene3D" id="3.40.50.720">
    <property type="entry name" value="NAD(P)-binding Rossmann-like Domain"/>
    <property type="match status" value="1"/>
</dbReference>
<dbReference type="GO" id="GO:0000287">
    <property type="term" value="F:magnesium ion binding"/>
    <property type="evidence" value="ECO:0007669"/>
    <property type="project" value="UniProtKB-UniRule"/>
</dbReference>
<dbReference type="GO" id="GO:0005524">
    <property type="term" value="F:ATP binding"/>
    <property type="evidence" value="ECO:0007669"/>
    <property type="project" value="UniProtKB-UniRule"/>
</dbReference>
<dbReference type="InterPro" id="IPR027417">
    <property type="entry name" value="P-loop_NTPase"/>
</dbReference>
<evidence type="ECO:0000259" key="15">
    <source>
        <dbReference type="Pfam" id="PF18317"/>
    </source>
</evidence>
<protein>
    <recommendedName>
        <fullName evidence="12 13">Multifunctional fusion protein</fullName>
    </recommendedName>
    <domain>
        <recommendedName>
            <fullName evidence="12">Shikimate kinase</fullName>
            <shortName evidence="12">SK</shortName>
            <ecNumber evidence="12">2.7.1.71</ecNumber>
        </recommendedName>
    </domain>
    <domain>
        <recommendedName>
            <fullName evidence="13">Shikimate dehydrogenase (NADP(+))</fullName>
            <shortName evidence="13">SDH</shortName>
            <ecNumber evidence="13">1.1.1.25</ecNumber>
        </recommendedName>
    </domain>
</protein>
<feature type="binding site" evidence="12">
    <location>
        <begin position="300"/>
        <end position="305"/>
    </location>
    <ligand>
        <name>ATP</name>
        <dbReference type="ChEBI" id="CHEBI:30616"/>
    </ligand>
</feature>
<dbReference type="Pfam" id="PF18317">
    <property type="entry name" value="SDH_C"/>
    <property type="match status" value="1"/>
</dbReference>
<comment type="function">
    <text evidence="12">Catalyzes the specific phosphorylation of the 3-hydroxyl group of shikimic acid using ATP as a cosubstrate.</text>
</comment>
<dbReference type="GO" id="GO:0009073">
    <property type="term" value="P:aromatic amino acid family biosynthetic process"/>
    <property type="evidence" value="ECO:0007669"/>
    <property type="project" value="UniProtKB-KW"/>
</dbReference>
<dbReference type="PROSITE" id="PS01128">
    <property type="entry name" value="SHIKIMATE_KINASE"/>
    <property type="match status" value="1"/>
</dbReference>
<dbReference type="GO" id="GO:0004765">
    <property type="term" value="F:shikimate kinase activity"/>
    <property type="evidence" value="ECO:0007669"/>
    <property type="project" value="UniProtKB-UniRule"/>
</dbReference>
<dbReference type="GO" id="GO:0004764">
    <property type="term" value="F:shikimate 3-dehydrogenase (NADP+) activity"/>
    <property type="evidence" value="ECO:0007669"/>
    <property type="project" value="UniProtKB-UniRule"/>
</dbReference>
<feature type="binding site" evidence="13">
    <location>
        <position position="259"/>
    </location>
    <ligand>
        <name>NADP(+)</name>
        <dbReference type="ChEBI" id="CHEBI:58349"/>
    </ligand>
</feature>
<feature type="domain" description="SDH C-terminal" evidence="15">
    <location>
        <begin position="259"/>
        <end position="285"/>
    </location>
</feature>
<dbReference type="InterPro" id="IPR036291">
    <property type="entry name" value="NAD(P)-bd_dom_sf"/>
</dbReference>
<dbReference type="SUPFAM" id="SSF52540">
    <property type="entry name" value="P-loop containing nucleoside triphosphate hydrolases"/>
    <property type="match status" value="1"/>
</dbReference>
<dbReference type="InterPro" id="IPR023000">
    <property type="entry name" value="Shikimate_kinase_CS"/>
</dbReference>
<keyword evidence="7 12" id="KW-0067">ATP-binding</keyword>
<dbReference type="HAMAP" id="MF_00109">
    <property type="entry name" value="Shikimate_kinase"/>
    <property type="match status" value="1"/>
</dbReference>
<comment type="caution">
    <text evidence="13">Lacks conserved residue(s) required for the propagation of feature annotation.</text>
</comment>
<evidence type="ECO:0000256" key="11">
    <source>
        <dbReference type="ARBA" id="ARBA00048567"/>
    </source>
</evidence>
<dbReference type="InterPro" id="IPR041121">
    <property type="entry name" value="SDH_C"/>
</dbReference>
<feature type="binding site" evidence="13">
    <location>
        <position position="235"/>
    </location>
    <ligand>
        <name>NADP(+)</name>
        <dbReference type="ChEBI" id="CHEBI:58349"/>
    </ligand>
</feature>
<feature type="binding site" evidence="13">
    <location>
        <position position="109"/>
    </location>
    <ligand>
        <name>shikimate</name>
        <dbReference type="ChEBI" id="CHEBI:36208"/>
    </ligand>
</feature>
<dbReference type="Gene3D" id="3.40.50.10860">
    <property type="entry name" value="Leucine Dehydrogenase, chain A, domain 1"/>
    <property type="match status" value="1"/>
</dbReference>
<dbReference type="Pfam" id="PF01202">
    <property type="entry name" value="SKI"/>
    <property type="match status" value="1"/>
</dbReference>
<dbReference type="SUPFAM" id="SSF53223">
    <property type="entry name" value="Aminoacid dehydrogenase-like, N-terminal domain"/>
    <property type="match status" value="1"/>
</dbReference>
<comment type="pathway">
    <text evidence="2 13">Metabolic intermediate biosynthesis; chorismate biosynthesis; chorismate from D-erythrose 4-phosphate and phosphoenolpyruvate: step 4/7.</text>
</comment>
<dbReference type="EC" id="1.1.1.25" evidence="13"/>
<dbReference type="EC" id="2.7.1.71" evidence="12"/>
<dbReference type="InterPro" id="IPR000623">
    <property type="entry name" value="Shikimate_kinase/TSH1"/>
</dbReference>
<dbReference type="InterPro" id="IPR011342">
    <property type="entry name" value="Shikimate_DH"/>
</dbReference>
<dbReference type="CDD" id="cd01065">
    <property type="entry name" value="NAD_bind_Shikimate_DH"/>
    <property type="match status" value="1"/>
</dbReference>
<reference evidence="17" key="1">
    <citation type="submission" date="2016-10" db="EMBL/GenBank/DDBJ databases">
        <authorList>
            <person name="Varghese N."/>
            <person name="Submissions S."/>
        </authorList>
    </citation>
    <scope>NUCLEOTIDE SEQUENCE [LARGE SCALE GENOMIC DNA]</scope>
    <source>
        <strain evidence="17">VPI 5359</strain>
    </source>
</reference>
<evidence type="ECO:0000256" key="1">
    <source>
        <dbReference type="ARBA" id="ARBA00004842"/>
    </source>
</evidence>
<keyword evidence="12" id="KW-0460">Magnesium</keyword>
<comment type="catalytic activity">
    <reaction evidence="11 12">
        <text>shikimate + ATP = 3-phosphoshikimate + ADP + H(+)</text>
        <dbReference type="Rhea" id="RHEA:13121"/>
        <dbReference type="ChEBI" id="CHEBI:15378"/>
        <dbReference type="ChEBI" id="CHEBI:30616"/>
        <dbReference type="ChEBI" id="CHEBI:36208"/>
        <dbReference type="ChEBI" id="CHEBI:145989"/>
        <dbReference type="ChEBI" id="CHEBI:456216"/>
        <dbReference type="EC" id="2.7.1.71"/>
    </reaction>
</comment>
<accession>A0A1H3AIK1</accession>
<dbReference type="InterPro" id="IPR031322">
    <property type="entry name" value="Shikimate/glucono_kinase"/>
</dbReference>
<keyword evidence="10 12" id="KW-0057">Aromatic amino acid biosynthesis</keyword>
<keyword evidence="6 12" id="KW-0418">Kinase</keyword>
<evidence type="ECO:0000313" key="17">
    <source>
        <dbReference type="Proteomes" id="UP000199652"/>
    </source>
</evidence>
<name>A0A1H3AIK1_EUBBA</name>
<dbReference type="InterPro" id="IPR046346">
    <property type="entry name" value="Aminoacid_DH-like_N_sf"/>
</dbReference>
<dbReference type="CDD" id="cd00464">
    <property type="entry name" value="SK"/>
    <property type="match status" value="1"/>
</dbReference>
<feature type="binding site" evidence="12">
    <location>
        <position position="368"/>
    </location>
    <ligand>
        <name>substrate</name>
    </ligand>
</feature>
<feature type="binding site" evidence="12">
    <location>
        <position position="442"/>
    </location>
    <ligand>
        <name>ATP</name>
        <dbReference type="ChEBI" id="CHEBI:30616"/>
    </ligand>
</feature>
<dbReference type="GO" id="GO:0019632">
    <property type="term" value="P:shikimate metabolic process"/>
    <property type="evidence" value="ECO:0007669"/>
    <property type="project" value="InterPro"/>
</dbReference>
<proteinExistence type="inferred from homology"/>
<comment type="subunit">
    <text evidence="12">Monomer.</text>
</comment>
<feature type="binding site" evidence="13">
    <location>
        <position position="94"/>
    </location>
    <ligand>
        <name>shikimate</name>
        <dbReference type="ChEBI" id="CHEBI:36208"/>
    </ligand>
</feature>
<keyword evidence="12" id="KW-0479">Metal-binding</keyword>
<comment type="pathway">
    <text evidence="1 12">Metabolic intermediate biosynthesis; chorismate biosynthesis; chorismate from D-erythrose 4-phosphate and phosphoenolpyruvate: step 5/7.</text>
</comment>
<dbReference type="GO" id="GO:0009423">
    <property type="term" value="P:chorismate biosynthetic process"/>
    <property type="evidence" value="ECO:0007669"/>
    <property type="project" value="UniProtKB-UniRule"/>
</dbReference>
<evidence type="ECO:0000256" key="7">
    <source>
        <dbReference type="ARBA" id="ARBA00022840"/>
    </source>
</evidence>
<evidence type="ECO:0000256" key="2">
    <source>
        <dbReference type="ARBA" id="ARBA00004871"/>
    </source>
</evidence>
<dbReference type="Proteomes" id="UP000199652">
    <property type="component" value="Unassembled WGS sequence"/>
</dbReference>
<comment type="similarity">
    <text evidence="12">Belongs to the shikimate kinase family.</text>
</comment>
<feature type="binding site" evidence="12">
    <location>
        <position position="304"/>
    </location>
    <ligand>
        <name>Mg(2+)</name>
        <dbReference type="ChEBI" id="CHEBI:18420"/>
    </ligand>
</feature>
<feature type="active site" description="Proton acceptor" evidence="13">
    <location>
        <position position="73"/>
    </location>
</feature>
<evidence type="ECO:0000256" key="13">
    <source>
        <dbReference type="HAMAP-Rule" id="MF_00222"/>
    </source>
</evidence>
<feature type="binding site" evidence="13">
    <location>
        <begin position="133"/>
        <end position="137"/>
    </location>
    <ligand>
        <name>NADP(+)</name>
        <dbReference type="ChEBI" id="CHEBI:58349"/>
    </ligand>
</feature>
<feature type="binding site" evidence="12">
    <location>
        <position position="322"/>
    </location>
    <ligand>
        <name>substrate</name>
    </ligand>
</feature>
<keyword evidence="3 12" id="KW-0028">Amino-acid biosynthesis</keyword>
<keyword evidence="5 12" id="KW-0547">Nucleotide-binding</keyword>
<dbReference type="PRINTS" id="PR01100">
    <property type="entry name" value="SHIKIMTKNASE"/>
</dbReference>
<feature type="binding site" evidence="13">
    <location>
        <position position="237"/>
    </location>
    <ligand>
        <name>shikimate</name>
        <dbReference type="ChEBI" id="CHEBI:36208"/>
    </ligand>
</feature>
<dbReference type="SUPFAM" id="SSF51735">
    <property type="entry name" value="NAD(P)-binding Rossmann-fold domains"/>
    <property type="match status" value="1"/>
</dbReference>
<organism evidence="16 17">
    <name type="scientific">Eubacterium barkeri</name>
    <name type="common">Clostridium barkeri</name>
    <dbReference type="NCBI Taxonomy" id="1528"/>
    <lineage>
        <taxon>Bacteria</taxon>
        <taxon>Bacillati</taxon>
        <taxon>Bacillota</taxon>
        <taxon>Clostridia</taxon>
        <taxon>Eubacteriales</taxon>
        <taxon>Eubacteriaceae</taxon>
        <taxon>Eubacterium</taxon>
    </lineage>
</organism>
<evidence type="ECO:0000256" key="10">
    <source>
        <dbReference type="ARBA" id="ARBA00023141"/>
    </source>
</evidence>
<evidence type="ECO:0000259" key="14">
    <source>
        <dbReference type="Pfam" id="PF08501"/>
    </source>
</evidence>
<dbReference type="AlphaFoldDB" id="A0A1H3AIK1"/>
<evidence type="ECO:0000256" key="8">
    <source>
        <dbReference type="ARBA" id="ARBA00022857"/>
    </source>
</evidence>
<comment type="catalytic activity">
    <reaction evidence="13">
        <text>shikimate + NADP(+) = 3-dehydroshikimate + NADPH + H(+)</text>
        <dbReference type="Rhea" id="RHEA:17737"/>
        <dbReference type="ChEBI" id="CHEBI:15378"/>
        <dbReference type="ChEBI" id="CHEBI:16630"/>
        <dbReference type="ChEBI" id="CHEBI:36208"/>
        <dbReference type="ChEBI" id="CHEBI:57783"/>
        <dbReference type="ChEBI" id="CHEBI:58349"/>
        <dbReference type="EC" id="1.1.1.25"/>
    </reaction>
</comment>
<dbReference type="Pfam" id="PF08501">
    <property type="entry name" value="Shikimate_dh_N"/>
    <property type="match status" value="1"/>
</dbReference>
<comment type="similarity">
    <text evidence="13">Belongs to the shikimate dehydrogenase family.</text>
</comment>
<dbReference type="PANTHER" id="PTHR21089:SF1">
    <property type="entry name" value="BIFUNCTIONAL 3-DEHYDROQUINATE DEHYDRATASE_SHIKIMATE DEHYDROGENASE, CHLOROPLASTIC"/>
    <property type="match status" value="1"/>
</dbReference>
<evidence type="ECO:0000256" key="9">
    <source>
        <dbReference type="ARBA" id="ARBA00023002"/>
    </source>
</evidence>
<comment type="cofactor">
    <cofactor evidence="12">
        <name>Mg(2+)</name>
        <dbReference type="ChEBI" id="CHEBI:18420"/>
    </cofactor>
    <text evidence="12">Binds 1 Mg(2+) ion per subunit.</text>
</comment>
<evidence type="ECO:0000256" key="12">
    <source>
        <dbReference type="HAMAP-Rule" id="MF_00109"/>
    </source>
</evidence>
<keyword evidence="12" id="KW-0963">Cytoplasm</keyword>
<evidence type="ECO:0000313" key="16">
    <source>
        <dbReference type="EMBL" id="SDX29158.1"/>
    </source>
</evidence>
<dbReference type="GO" id="GO:0005737">
    <property type="term" value="C:cytoplasm"/>
    <property type="evidence" value="ECO:0007669"/>
    <property type="project" value="UniProtKB-SubCell"/>
</dbReference>
<dbReference type="GO" id="GO:0050661">
    <property type="term" value="F:NADP binding"/>
    <property type="evidence" value="ECO:0007669"/>
    <property type="project" value="InterPro"/>
</dbReference>
<dbReference type="NCBIfam" id="TIGR00507">
    <property type="entry name" value="aroE"/>
    <property type="match status" value="1"/>
</dbReference>
<evidence type="ECO:0000256" key="6">
    <source>
        <dbReference type="ARBA" id="ARBA00022777"/>
    </source>
</evidence>
<feature type="binding site" evidence="13">
    <location>
        <position position="266"/>
    </location>
    <ligand>
        <name>shikimate</name>
        <dbReference type="ChEBI" id="CHEBI:36208"/>
    </ligand>
</feature>
<evidence type="ECO:0000256" key="3">
    <source>
        <dbReference type="ARBA" id="ARBA00022605"/>
    </source>
</evidence>
<sequence>MEQHLDGKTVLLGLMGSPVGHSGSPAMYNYSFARLGINAAYLAFDIPEDKVGDAIAAMRTLKMRGMNVTMPDKRAVVPYMDALSPAARIIGACNTIVNDDGVLTGHITDGEGFVRNLAEHGVAISGKHIAILGAGGAGTAIQVQCALDGARRVTVLSRRGASFTENQRVIQALSAHCPTCTLTLADLEDTGILAETMASADVLVNATPLGMAPAVETTPITDAALFHENLVVADIVYNPRQTRFMAMAAAAGVSQVIGGMGMLLWQGAAAFRLYTGQEMPAYEVMDQFFTPNIYLVGFMGTGKSAVSKWLAEKTERPLVDTDEAISTEAGLSIGDIFSEKGEPYFRDLETRLLEKLGKTSGQIISCGGGIVLNPVNIDLMKKNGIVVQLTATPQTVYERVKGRADRPLLAGRMHLEGIAGLMDARRAYYQAAADVAVTTDGRSLKAIGQEILARTAL</sequence>
<feature type="binding site" evidence="12">
    <location>
        <position position="425"/>
    </location>
    <ligand>
        <name>substrate</name>
    </ligand>
</feature>
<feature type="binding site" evidence="13">
    <location>
        <position position="69"/>
    </location>
    <ligand>
        <name>shikimate</name>
        <dbReference type="ChEBI" id="CHEBI:36208"/>
    </ligand>
</feature>
<dbReference type="InterPro" id="IPR022893">
    <property type="entry name" value="Shikimate_DH_fam"/>
</dbReference>
<keyword evidence="9 13" id="KW-0560">Oxidoreductase</keyword>
<feature type="domain" description="Shikimate dehydrogenase substrate binding N-terminal" evidence="14">
    <location>
        <begin position="14"/>
        <end position="96"/>
    </location>
</feature>
<comment type="function">
    <text evidence="13">Involved in the biosynthesis of the chorismate, which leads to the biosynthesis of aromatic amino acids. Catalyzes the reversible NADPH linked reduction of 3-dehydroshikimate (DHSA) to yield shikimate (SA).</text>
</comment>
<dbReference type="STRING" id="1528.SAMN04488579_10147"/>
<keyword evidence="17" id="KW-1185">Reference proteome</keyword>
<dbReference type="EMBL" id="FNOU01000001">
    <property type="protein sequence ID" value="SDX29158.1"/>
    <property type="molecule type" value="Genomic_DNA"/>
</dbReference>
<comment type="subunit">
    <text evidence="13">Homodimer.</text>
</comment>
<dbReference type="Gene3D" id="3.40.50.300">
    <property type="entry name" value="P-loop containing nucleotide triphosphate hydrolases"/>
    <property type="match status" value="1"/>
</dbReference>
<dbReference type="RefSeq" id="WP_176770762.1">
    <property type="nucleotide sequence ID" value="NZ_FNOU01000001.1"/>
</dbReference>
<feature type="binding site" evidence="12">
    <location>
        <position position="346"/>
    </location>
    <ligand>
        <name>substrate</name>
    </ligand>
</feature>
<keyword evidence="8 13" id="KW-0521">NADP</keyword>
<dbReference type="GO" id="GO:0008652">
    <property type="term" value="P:amino acid biosynthetic process"/>
    <property type="evidence" value="ECO:0007669"/>
    <property type="project" value="UniProtKB-KW"/>
</dbReference>
<evidence type="ECO:0000256" key="4">
    <source>
        <dbReference type="ARBA" id="ARBA00022679"/>
    </source>
</evidence>
<evidence type="ECO:0000256" key="5">
    <source>
        <dbReference type="ARBA" id="ARBA00022741"/>
    </source>
</evidence>
<gene>
    <name evidence="12" type="primary">aroK</name>
    <name evidence="13" type="synonym">aroE</name>
    <name evidence="16" type="ORF">SAMN04488579_10147</name>
</gene>
<dbReference type="InterPro" id="IPR013708">
    <property type="entry name" value="Shikimate_DH-bd_N"/>
</dbReference>